<name>A0A640UKD3_9ACTN</name>
<keyword evidence="1" id="KW-0472">Membrane</keyword>
<feature type="transmembrane region" description="Helical" evidence="1">
    <location>
        <begin position="26"/>
        <end position="47"/>
    </location>
</feature>
<keyword evidence="1" id="KW-0812">Transmembrane</keyword>
<evidence type="ECO:0000313" key="3">
    <source>
        <dbReference type="Proteomes" id="UP000431826"/>
    </source>
</evidence>
<keyword evidence="3" id="KW-1185">Reference proteome</keyword>
<comment type="caution">
    <text evidence="2">The sequence shown here is derived from an EMBL/GenBank/DDBJ whole genome shotgun (WGS) entry which is preliminary data.</text>
</comment>
<dbReference type="EMBL" id="BLIR01000001">
    <property type="protein sequence ID" value="GFE35784.1"/>
    <property type="molecule type" value="Genomic_DNA"/>
</dbReference>
<evidence type="ECO:0000313" key="2">
    <source>
        <dbReference type="EMBL" id="GFE35784.1"/>
    </source>
</evidence>
<reference evidence="2 3" key="1">
    <citation type="submission" date="2019-12" db="EMBL/GenBank/DDBJ databases">
        <title>Whole genome shotgun sequence of Streptomyces tubercidicus NBRC 13090.</title>
        <authorList>
            <person name="Ichikawa N."/>
            <person name="Kimura A."/>
            <person name="Kitahashi Y."/>
            <person name="Komaki H."/>
            <person name="Tamura T."/>
        </authorList>
    </citation>
    <scope>NUCLEOTIDE SEQUENCE [LARGE SCALE GENOMIC DNA]</scope>
    <source>
        <strain evidence="2 3">NBRC 13090</strain>
    </source>
</reference>
<keyword evidence="1" id="KW-1133">Transmembrane helix</keyword>
<evidence type="ECO:0000256" key="1">
    <source>
        <dbReference type="SAM" id="Phobius"/>
    </source>
</evidence>
<dbReference type="RefSeq" id="WP_159742228.1">
    <property type="nucleotide sequence ID" value="NZ_BLIR01000001.1"/>
</dbReference>
<dbReference type="Proteomes" id="UP000431826">
    <property type="component" value="Unassembled WGS sequence"/>
</dbReference>
<dbReference type="AlphaFoldDB" id="A0A640UKD3"/>
<sequence>MAMPLMVCGYYLLSGGMDAQGNWDALLGWGAVALTAVPLTAAAAYGLKHAGVRLHR</sequence>
<gene>
    <name evidence="2" type="ORF">Stube_04570</name>
</gene>
<protein>
    <submittedName>
        <fullName evidence="2">Uncharacterized protein</fullName>
    </submittedName>
</protein>
<organism evidence="2 3">
    <name type="scientific">Streptomyces tubercidicus</name>
    <dbReference type="NCBI Taxonomy" id="47759"/>
    <lineage>
        <taxon>Bacteria</taxon>
        <taxon>Bacillati</taxon>
        <taxon>Actinomycetota</taxon>
        <taxon>Actinomycetes</taxon>
        <taxon>Kitasatosporales</taxon>
        <taxon>Streptomycetaceae</taxon>
        <taxon>Streptomyces</taxon>
    </lineage>
</organism>
<dbReference type="GeneID" id="96281649"/>
<proteinExistence type="predicted"/>
<accession>A0A640UKD3</accession>